<keyword evidence="2" id="KW-0479">Metal-binding</keyword>
<dbReference type="GO" id="GO:0016705">
    <property type="term" value="F:oxidoreductase activity, acting on paired donors, with incorporation or reduction of molecular oxygen"/>
    <property type="evidence" value="ECO:0007669"/>
    <property type="project" value="UniProtKB-ARBA"/>
</dbReference>
<dbReference type="InterPro" id="IPR005805">
    <property type="entry name" value="Rieske_Fe-S_prot_C"/>
</dbReference>
<evidence type="ECO:0000313" key="7">
    <source>
        <dbReference type="EMBL" id="RKD73416.1"/>
    </source>
</evidence>
<dbReference type="PRINTS" id="PR00162">
    <property type="entry name" value="RIESKE"/>
</dbReference>
<dbReference type="PANTHER" id="PTHR13847:SF274">
    <property type="entry name" value="RIESKE 2FE-2S IRON-SULFUR PROTEIN YHFW-RELATED"/>
    <property type="match status" value="1"/>
</dbReference>
<name>A0A419V4V9_9BACL</name>
<keyword evidence="5" id="KW-1015">Disulfide bond</keyword>
<evidence type="ECO:0000256" key="1">
    <source>
        <dbReference type="ARBA" id="ARBA00022714"/>
    </source>
</evidence>
<comment type="caution">
    <text evidence="7">The sequence shown here is derived from an EMBL/GenBank/DDBJ whole genome shotgun (WGS) entry which is preliminary data.</text>
</comment>
<accession>A0A419V4V9</accession>
<sequence>MADSPHHVPRYPKSLWRDIQGLPEFPALAGDFEADVTIVGAGTTGLTAAYLLSKQGVKVALIEAGRILDGTTGYTTAKISSQHGVMYDDLITNFGLEKARLYYEANEEALAFIRNTAEELNIDCDLTTENAYAYTTENKSVSKFEKELKAYQDIGINGGEALNEIELPYSVEAALVIRNQAQFHPVKFFAGLVPSIEENGGRIFEQTRAAKVKGSKNPSIETTEGHTINSRHVIVSSHFPFNDEEGLYFSRLHAERSYTLAVTTEKKPPKGMYLSVDSPGKSLRYAKSSEGDDLMILGGEGHTAGKNKENTFNNYERLREYGEKHFGITSIPYRWSAQDLITLDKVPYIGPAVTGKPNVFVATGYAKWGMSNGVAAALLLSDLVQEKNNRFADLFDPRRTKLKKADALSFFKENMDVGKEMIAGKLHRKDQKLEDLENDEGALVTQKGKKIGAYKDENGHTHMVSTTCTHMGCDVEWNNAERSWDCPCHGSRFSYDGSILEGPAVTPLKKLDNN</sequence>
<dbReference type="InterPro" id="IPR036188">
    <property type="entry name" value="FAD/NAD-bd_sf"/>
</dbReference>
<dbReference type="GO" id="GO:0046872">
    <property type="term" value="F:metal ion binding"/>
    <property type="evidence" value="ECO:0007669"/>
    <property type="project" value="UniProtKB-KW"/>
</dbReference>
<evidence type="ECO:0000256" key="3">
    <source>
        <dbReference type="ARBA" id="ARBA00023004"/>
    </source>
</evidence>
<protein>
    <submittedName>
        <fullName evidence="7">Glycine/D-amino acid oxidase-like deaminating enzyme</fullName>
    </submittedName>
</protein>
<dbReference type="PANTHER" id="PTHR13847">
    <property type="entry name" value="SARCOSINE DEHYDROGENASE-RELATED"/>
    <property type="match status" value="1"/>
</dbReference>
<dbReference type="Gene3D" id="2.102.10.10">
    <property type="entry name" value="Rieske [2Fe-2S] iron-sulphur domain"/>
    <property type="match status" value="1"/>
</dbReference>
<keyword evidence="8" id="KW-1185">Reference proteome</keyword>
<reference evidence="7 8" key="1">
    <citation type="submission" date="2018-09" db="EMBL/GenBank/DDBJ databases">
        <title>Genomic Encyclopedia of Archaeal and Bacterial Type Strains, Phase II (KMG-II): from individual species to whole genera.</title>
        <authorList>
            <person name="Goeker M."/>
        </authorList>
    </citation>
    <scope>NUCLEOTIDE SEQUENCE [LARGE SCALE GENOMIC DNA]</scope>
    <source>
        <strain evidence="7 8">DSM 17008</strain>
    </source>
</reference>
<dbReference type="InterPro" id="IPR017941">
    <property type="entry name" value="Rieske_2Fe-2S"/>
</dbReference>
<feature type="domain" description="Rieske" evidence="6">
    <location>
        <begin position="428"/>
        <end position="514"/>
    </location>
</feature>
<dbReference type="Gene3D" id="3.50.50.60">
    <property type="entry name" value="FAD/NAD(P)-binding domain"/>
    <property type="match status" value="1"/>
</dbReference>
<dbReference type="PROSITE" id="PS51296">
    <property type="entry name" value="RIESKE"/>
    <property type="match status" value="1"/>
</dbReference>
<keyword evidence="3" id="KW-0408">Iron</keyword>
<evidence type="ECO:0000256" key="4">
    <source>
        <dbReference type="ARBA" id="ARBA00023014"/>
    </source>
</evidence>
<evidence type="ECO:0000259" key="6">
    <source>
        <dbReference type="PROSITE" id="PS51296"/>
    </source>
</evidence>
<evidence type="ECO:0000313" key="8">
    <source>
        <dbReference type="Proteomes" id="UP000285120"/>
    </source>
</evidence>
<evidence type="ECO:0000256" key="2">
    <source>
        <dbReference type="ARBA" id="ARBA00022723"/>
    </source>
</evidence>
<dbReference type="SUPFAM" id="SSF51905">
    <property type="entry name" value="FAD/NAD(P)-binding domain"/>
    <property type="match status" value="1"/>
</dbReference>
<dbReference type="CDD" id="cd03477">
    <property type="entry name" value="Rieske_YhfW_C"/>
    <property type="match status" value="1"/>
</dbReference>
<dbReference type="AlphaFoldDB" id="A0A419V4V9"/>
<organism evidence="7 8">
    <name type="scientific">Sinobaca qinghaiensis</name>
    <dbReference type="NCBI Taxonomy" id="342944"/>
    <lineage>
        <taxon>Bacteria</taxon>
        <taxon>Bacillati</taxon>
        <taxon>Bacillota</taxon>
        <taxon>Bacilli</taxon>
        <taxon>Bacillales</taxon>
        <taxon>Sporolactobacillaceae</taxon>
        <taxon>Sinobaca</taxon>
    </lineage>
</organism>
<dbReference type="OrthoDB" id="9767869at2"/>
<evidence type="ECO:0000256" key="5">
    <source>
        <dbReference type="ARBA" id="ARBA00023157"/>
    </source>
</evidence>
<dbReference type="InterPro" id="IPR038010">
    <property type="entry name" value="YhfW_C"/>
</dbReference>
<dbReference type="InterPro" id="IPR006076">
    <property type="entry name" value="FAD-dep_OxRdtase"/>
</dbReference>
<dbReference type="SUPFAM" id="SSF50022">
    <property type="entry name" value="ISP domain"/>
    <property type="match status" value="1"/>
</dbReference>
<keyword evidence="4" id="KW-0411">Iron-sulfur</keyword>
<dbReference type="Proteomes" id="UP000285120">
    <property type="component" value="Unassembled WGS sequence"/>
</dbReference>
<dbReference type="GO" id="GO:0005737">
    <property type="term" value="C:cytoplasm"/>
    <property type="evidence" value="ECO:0007669"/>
    <property type="project" value="TreeGrafter"/>
</dbReference>
<dbReference type="RefSeq" id="WP_120192911.1">
    <property type="nucleotide sequence ID" value="NZ_RAPK01000008.1"/>
</dbReference>
<dbReference type="InterPro" id="IPR036922">
    <property type="entry name" value="Rieske_2Fe-2S_sf"/>
</dbReference>
<dbReference type="GO" id="GO:0004497">
    <property type="term" value="F:monooxygenase activity"/>
    <property type="evidence" value="ECO:0007669"/>
    <property type="project" value="UniProtKB-ARBA"/>
</dbReference>
<dbReference type="Gene3D" id="3.30.9.10">
    <property type="entry name" value="D-Amino Acid Oxidase, subunit A, domain 2"/>
    <property type="match status" value="1"/>
</dbReference>
<keyword evidence="1" id="KW-0001">2Fe-2S</keyword>
<dbReference type="Pfam" id="PF00355">
    <property type="entry name" value="Rieske"/>
    <property type="match status" value="1"/>
</dbReference>
<dbReference type="GO" id="GO:0016020">
    <property type="term" value="C:membrane"/>
    <property type="evidence" value="ECO:0007669"/>
    <property type="project" value="InterPro"/>
</dbReference>
<proteinExistence type="predicted"/>
<dbReference type="EMBL" id="RAPK01000008">
    <property type="protein sequence ID" value="RKD73416.1"/>
    <property type="molecule type" value="Genomic_DNA"/>
</dbReference>
<dbReference type="GO" id="GO:0051537">
    <property type="term" value="F:2 iron, 2 sulfur cluster binding"/>
    <property type="evidence" value="ECO:0007669"/>
    <property type="project" value="UniProtKB-KW"/>
</dbReference>
<dbReference type="FunFam" id="2.102.10.10:FF:000014">
    <property type="entry name" value="Oxidoreductase, FAD dependent"/>
    <property type="match status" value="1"/>
</dbReference>
<dbReference type="Pfam" id="PF01266">
    <property type="entry name" value="DAO"/>
    <property type="match status" value="1"/>
</dbReference>
<gene>
    <name evidence="7" type="ORF">ATL39_1710</name>
</gene>